<sequence length="352" mass="42137">MWKKKVALLYNFFFLLKNKMLKIHNIPSSVKTVDDWVDVLLPRLVSLPKDFSFSTPLEFTKVSKARAAMGERVFRCLWLVWMSKEITQDYYPEDPEQTINFELEKGKTTWNDVSVVKKYVNTRLKNVFDPEFLVLLWSKQLENFDSNDMALLPTYPKDFYNRPFRPHEIRDVVHQLQFSNSSKSIQAPALLALVEDPFGYQVLETVYALLIAPKQQMRHRLEQFKKQHKHTQSWKVGFHFMGMKEPLLRPECLLTEYLLSRFFYLPPRHILNLFSIDDPTQYFVEKLQREIAPKHPLYVLDMDPKTLKTVKKPQYFWFYDKETVRTYVKKVGKPNYFLFLEDMNQLFKCKVF</sequence>
<protein>
    <submittedName>
        <fullName evidence="1">Uncharacterized protein</fullName>
    </submittedName>
</protein>
<evidence type="ECO:0000313" key="1">
    <source>
        <dbReference type="EMBL" id="QHT90706.1"/>
    </source>
</evidence>
<proteinExistence type="predicted"/>
<organism evidence="1">
    <name type="scientific">viral metagenome</name>
    <dbReference type="NCBI Taxonomy" id="1070528"/>
    <lineage>
        <taxon>unclassified sequences</taxon>
        <taxon>metagenomes</taxon>
        <taxon>organismal metagenomes</taxon>
    </lineage>
</organism>
<dbReference type="EMBL" id="MN740156">
    <property type="protein sequence ID" value="QHT90706.1"/>
    <property type="molecule type" value="Genomic_DNA"/>
</dbReference>
<accession>A0A6C0IE54</accession>
<dbReference type="AlphaFoldDB" id="A0A6C0IE54"/>
<reference evidence="1" key="1">
    <citation type="journal article" date="2020" name="Nature">
        <title>Giant virus diversity and host interactions through global metagenomics.</title>
        <authorList>
            <person name="Schulz F."/>
            <person name="Roux S."/>
            <person name="Paez-Espino D."/>
            <person name="Jungbluth S."/>
            <person name="Walsh D.A."/>
            <person name="Denef V.J."/>
            <person name="McMahon K.D."/>
            <person name="Konstantinidis K.T."/>
            <person name="Eloe-Fadrosh E.A."/>
            <person name="Kyrpides N.C."/>
            <person name="Woyke T."/>
        </authorList>
    </citation>
    <scope>NUCLEOTIDE SEQUENCE</scope>
    <source>
        <strain evidence="1">GVMAG-M-3300023184-71</strain>
    </source>
</reference>
<name>A0A6C0IE54_9ZZZZ</name>